<dbReference type="PANTHER" id="PTHR40368:SF1">
    <property type="entry name" value="YALI0F14399P"/>
    <property type="match status" value="1"/>
</dbReference>
<dbReference type="GeneID" id="54782487"/>
<name>A0A642UJZ5_DIURU</name>
<keyword evidence="1" id="KW-1133">Transmembrane helix</keyword>
<keyword evidence="1" id="KW-0812">Transmembrane</keyword>
<protein>
    <submittedName>
        <fullName evidence="3">Uncharacterized protein</fullName>
    </submittedName>
</protein>
<keyword evidence="4" id="KW-1185">Reference proteome</keyword>
<reference evidence="3 4" key="1">
    <citation type="submission" date="2019-07" db="EMBL/GenBank/DDBJ databases">
        <title>Genome assembly of two rare yeast pathogens: Diutina rugosa and Trichomonascus ciferrii.</title>
        <authorList>
            <person name="Mixao V."/>
            <person name="Saus E."/>
            <person name="Hansen A."/>
            <person name="Lass-Flor C."/>
            <person name="Gabaldon T."/>
        </authorList>
    </citation>
    <scope>NUCLEOTIDE SEQUENCE [LARGE SCALE GENOMIC DNA]</scope>
    <source>
        <strain evidence="3 4">CBS 613</strain>
    </source>
</reference>
<evidence type="ECO:0000256" key="2">
    <source>
        <dbReference type="SAM" id="SignalP"/>
    </source>
</evidence>
<organism evidence="3 4">
    <name type="scientific">Diutina rugosa</name>
    <name type="common">Yeast</name>
    <name type="synonym">Candida rugosa</name>
    <dbReference type="NCBI Taxonomy" id="5481"/>
    <lineage>
        <taxon>Eukaryota</taxon>
        <taxon>Fungi</taxon>
        <taxon>Dikarya</taxon>
        <taxon>Ascomycota</taxon>
        <taxon>Saccharomycotina</taxon>
        <taxon>Pichiomycetes</taxon>
        <taxon>Debaryomycetaceae</taxon>
        <taxon>Diutina</taxon>
    </lineage>
</organism>
<accession>A0A642UJZ5</accession>
<dbReference type="OMA" id="FTDELYH"/>
<keyword evidence="1" id="KW-0472">Membrane</keyword>
<keyword evidence="2" id="KW-0732">Signal</keyword>
<dbReference type="PANTHER" id="PTHR40368">
    <property type="entry name" value="YALI0F14399P"/>
    <property type="match status" value="1"/>
</dbReference>
<evidence type="ECO:0000313" key="4">
    <source>
        <dbReference type="Proteomes" id="UP000449547"/>
    </source>
</evidence>
<feature type="transmembrane region" description="Helical" evidence="1">
    <location>
        <begin position="224"/>
        <end position="244"/>
    </location>
</feature>
<comment type="caution">
    <text evidence="3">The sequence shown here is derived from an EMBL/GenBank/DDBJ whole genome shotgun (WGS) entry which is preliminary data.</text>
</comment>
<dbReference type="Proteomes" id="UP000449547">
    <property type="component" value="Unassembled WGS sequence"/>
</dbReference>
<dbReference type="OrthoDB" id="18530at2759"/>
<dbReference type="AlphaFoldDB" id="A0A642UJZ5"/>
<evidence type="ECO:0000256" key="1">
    <source>
        <dbReference type="SAM" id="Phobius"/>
    </source>
</evidence>
<dbReference type="VEuPathDB" id="FungiDB:DIURU_003836"/>
<feature type="chain" id="PRO_5024940403" evidence="2">
    <location>
        <begin position="18"/>
        <end position="265"/>
    </location>
</feature>
<sequence>MKTLSIVTAWLATAVVGQWYPVDRKGEIPSLVPFSTGEEMPLDCIDRNIDTGEHKFDDKNRIMYAPFPMCKETERPLSLKYGVSEDIECTIYFSDTLYHLFQLYIHEDAPFSCRFPYSNEKSYIEAGGAQVPITFNFRGQVTDSKVEIDPNMNVLLTGNNGGIVSAVAWGSGTNTTRVVIGDELKLKFAVRWAQVPIEGSNGASTPVKDGWYKLPTKFISETQYFASILAAVVVSAALTLIFSYKRVSSKVKTASWADEEITKND</sequence>
<dbReference type="EMBL" id="SWFT01000112">
    <property type="protein sequence ID" value="KAA8900413.1"/>
    <property type="molecule type" value="Genomic_DNA"/>
</dbReference>
<evidence type="ECO:0000313" key="3">
    <source>
        <dbReference type="EMBL" id="KAA8900413.1"/>
    </source>
</evidence>
<proteinExistence type="predicted"/>
<gene>
    <name evidence="3" type="ORF">DIURU_003836</name>
</gene>
<dbReference type="RefSeq" id="XP_034011413.1">
    <property type="nucleotide sequence ID" value="XM_034156642.1"/>
</dbReference>
<feature type="signal peptide" evidence="2">
    <location>
        <begin position="1"/>
        <end position="17"/>
    </location>
</feature>